<dbReference type="SUPFAM" id="SSF54427">
    <property type="entry name" value="NTF2-like"/>
    <property type="match status" value="1"/>
</dbReference>
<evidence type="ECO:0000259" key="1">
    <source>
        <dbReference type="Pfam" id="PF13577"/>
    </source>
</evidence>
<name>A0AAD6HPN9_9EURO</name>
<reference evidence="2" key="1">
    <citation type="journal article" date="2023" name="IMA Fungus">
        <title>Comparative genomic study of the Penicillium genus elucidates a diverse pangenome and 15 lateral gene transfer events.</title>
        <authorList>
            <person name="Petersen C."/>
            <person name="Sorensen T."/>
            <person name="Nielsen M.R."/>
            <person name="Sondergaard T.E."/>
            <person name="Sorensen J.L."/>
            <person name="Fitzpatrick D.A."/>
            <person name="Frisvad J.C."/>
            <person name="Nielsen K.L."/>
        </authorList>
    </citation>
    <scope>NUCLEOTIDE SEQUENCE</scope>
    <source>
        <strain evidence="2">IBT 17514</strain>
    </source>
</reference>
<proteinExistence type="predicted"/>
<accession>A0AAD6HPN9</accession>
<feature type="domain" description="SnoaL-like" evidence="1">
    <location>
        <begin position="23"/>
        <end position="133"/>
    </location>
</feature>
<dbReference type="Gene3D" id="3.10.450.50">
    <property type="match status" value="1"/>
</dbReference>
<sequence length="238" mass="27246">MVYNVTEKETQPTIWSHINGSTEEILDRYAVTEIVKGWPLYRDASEWNHYRDCFSDEGAYIFTTWSGGMTIDQFIEVSKKGRANGDFIMHREGGTLVDLNPATKRAVGKMKATITQRFVIDGITFDVDCDSRFIFFCQKEKSKKTGQLGWKTKYYKVIYEKDRVIPVDGKTVPTFQESELKKYPPGYRYLGAAQATLGHKVLTDLPTFEGEGMFKMYQAMDTWLEGGDIEQLLGVPNH</sequence>
<evidence type="ECO:0000313" key="2">
    <source>
        <dbReference type="EMBL" id="KAJ5731934.1"/>
    </source>
</evidence>
<comment type="caution">
    <text evidence="2">The sequence shown here is derived from an EMBL/GenBank/DDBJ whole genome shotgun (WGS) entry which is preliminary data.</text>
</comment>
<evidence type="ECO:0000313" key="3">
    <source>
        <dbReference type="Proteomes" id="UP001215712"/>
    </source>
</evidence>
<dbReference type="InterPro" id="IPR037401">
    <property type="entry name" value="SnoaL-like"/>
</dbReference>
<dbReference type="AlphaFoldDB" id="A0AAD6HPN9"/>
<keyword evidence="3" id="KW-1185">Reference proteome</keyword>
<gene>
    <name evidence="2" type="ORF">N7493_003415</name>
</gene>
<reference evidence="2" key="2">
    <citation type="submission" date="2023-01" db="EMBL/GenBank/DDBJ databases">
        <authorList>
            <person name="Petersen C."/>
        </authorList>
    </citation>
    <scope>NUCLEOTIDE SEQUENCE</scope>
    <source>
        <strain evidence="2">IBT 17514</strain>
    </source>
</reference>
<organism evidence="2 3">
    <name type="scientific">Penicillium malachiteum</name>
    <dbReference type="NCBI Taxonomy" id="1324776"/>
    <lineage>
        <taxon>Eukaryota</taxon>
        <taxon>Fungi</taxon>
        <taxon>Dikarya</taxon>
        <taxon>Ascomycota</taxon>
        <taxon>Pezizomycotina</taxon>
        <taxon>Eurotiomycetes</taxon>
        <taxon>Eurotiomycetidae</taxon>
        <taxon>Eurotiales</taxon>
        <taxon>Aspergillaceae</taxon>
        <taxon>Penicillium</taxon>
    </lineage>
</organism>
<protein>
    <recommendedName>
        <fullName evidence="1">SnoaL-like domain-containing protein</fullName>
    </recommendedName>
</protein>
<dbReference type="Proteomes" id="UP001215712">
    <property type="component" value="Unassembled WGS sequence"/>
</dbReference>
<dbReference type="Pfam" id="PF13577">
    <property type="entry name" value="SnoaL_4"/>
    <property type="match status" value="1"/>
</dbReference>
<dbReference type="EMBL" id="JAQJAN010000004">
    <property type="protein sequence ID" value="KAJ5731934.1"/>
    <property type="molecule type" value="Genomic_DNA"/>
</dbReference>
<dbReference type="InterPro" id="IPR032710">
    <property type="entry name" value="NTF2-like_dom_sf"/>
</dbReference>